<evidence type="ECO:0000313" key="2">
    <source>
        <dbReference type="Proteomes" id="UP001234989"/>
    </source>
</evidence>
<reference evidence="1" key="1">
    <citation type="submission" date="2023-08" db="EMBL/GenBank/DDBJ databases">
        <title>A de novo genome assembly of Solanum verrucosum Schlechtendal, a Mexican diploid species geographically isolated from the other diploid A-genome species in potato relatives.</title>
        <authorList>
            <person name="Hosaka K."/>
        </authorList>
    </citation>
    <scope>NUCLEOTIDE SEQUENCE</scope>
    <source>
        <tissue evidence="1">Young leaves</tissue>
    </source>
</reference>
<name>A0AAF0R6F6_SOLVR</name>
<organism evidence="1 2">
    <name type="scientific">Solanum verrucosum</name>
    <dbReference type="NCBI Taxonomy" id="315347"/>
    <lineage>
        <taxon>Eukaryota</taxon>
        <taxon>Viridiplantae</taxon>
        <taxon>Streptophyta</taxon>
        <taxon>Embryophyta</taxon>
        <taxon>Tracheophyta</taxon>
        <taxon>Spermatophyta</taxon>
        <taxon>Magnoliopsida</taxon>
        <taxon>eudicotyledons</taxon>
        <taxon>Gunneridae</taxon>
        <taxon>Pentapetalae</taxon>
        <taxon>asterids</taxon>
        <taxon>lamiids</taxon>
        <taxon>Solanales</taxon>
        <taxon>Solanaceae</taxon>
        <taxon>Solanoideae</taxon>
        <taxon>Solaneae</taxon>
        <taxon>Solanum</taxon>
    </lineage>
</organism>
<keyword evidence="2" id="KW-1185">Reference proteome</keyword>
<proteinExistence type="predicted"/>
<sequence length="47" mass="5558">MADCIANLAFNRADRFNYSNFMELHTKAKQILNLDKQQTTNLRIRTK</sequence>
<dbReference type="EMBL" id="CP133617">
    <property type="protein sequence ID" value="WMV35210.1"/>
    <property type="molecule type" value="Genomic_DNA"/>
</dbReference>
<protein>
    <submittedName>
        <fullName evidence="1">Uncharacterized protein</fullName>
    </submittedName>
</protein>
<evidence type="ECO:0000313" key="1">
    <source>
        <dbReference type="EMBL" id="WMV35210.1"/>
    </source>
</evidence>
<dbReference type="Proteomes" id="UP001234989">
    <property type="component" value="Chromosome 6"/>
</dbReference>
<accession>A0AAF0R6F6</accession>
<gene>
    <name evidence="1" type="ORF">MTR67_028595</name>
</gene>
<dbReference type="AlphaFoldDB" id="A0AAF0R6F6"/>